<keyword evidence="2" id="KW-0677">Repeat</keyword>
<evidence type="ECO:0000313" key="4">
    <source>
        <dbReference type="EMBL" id="ESW06189.1"/>
    </source>
</evidence>
<dbReference type="InterPro" id="IPR003593">
    <property type="entry name" value="AAA+_ATPase"/>
</dbReference>
<gene>
    <name evidence="4" type="ORF">PHAVU_010G027700g</name>
</gene>
<dbReference type="InterPro" id="IPR032675">
    <property type="entry name" value="LRR_dom_sf"/>
</dbReference>
<dbReference type="OrthoDB" id="10341386at2759"/>
<dbReference type="InterPro" id="IPR027417">
    <property type="entry name" value="P-loop_NTPase"/>
</dbReference>
<dbReference type="eggNOG" id="ENOG502QQJE">
    <property type="taxonomic scope" value="Eukaryota"/>
</dbReference>
<dbReference type="SUPFAM" id="SSF52058">
    <property type="entry name" value="L domain-like"/>
    <property type="match status" value="1"/>
</dbReference>
<dbReference type="SMR" id="V7AL02"/>
<sequence>MGDFGKALKATAQQTFSPQQLEHGMSRWSHALTKTANFFGWDENNHRSDAELVDKIVKIVLNLSILSATKFPVGLQSRVEDVIQTIKSKSTQVFTIAICGIGGSGKSTLAKAIYNQIHGTFTEKSFIEDIGQFSGIRGDLRLQEQLLSDVLKTKVKISSVEMGKKMIRERLSGKRVFIVLDDVNEYGPLDLWGSSSWLGEGTVIIITARDEDLPNMLRVDYVYPMIMMNANESVELLSWHAFREPKPKKEYYLLAKRVVAYCGSLPLALEVIGTYLYKRTKEEWNTVLIRLNNIPHNEVPQILKISFDGLRNQIEKDLFLDVCCFFVGKSRAYVTKILNGCGVDHDSGIRVLIKRNLIKVKENNKFGMHHLLREMGREMIREISGKESGKNSRLWLEEDLKHALSENTLFSSPGTKVIQRLSSGRDFFERYPVEVRDPSKLLKLAGDSEYPSKKLRGISLQRFSSEYLPNDFNLHDAIAIDLKHSLLRFVWKETQVLACLKVLNLSHSKYLTKTPDFSRLPSLEHLILKDCPRLREVHQSIGCLCNLILLNLKDCTSLSTLPSEICKLKSLKNLIISGCLKIDLLEKDIVQMESLRTQISENTDVKQVPFSIVCSKSFAYLFLPRFEGLSHNLFPSVIRSLMSPTMNPLSYIHSFMDMEDNSWDDISPLLGSLTNLRSVLVQCDAKFELYEQVKTILVEYDANITESGISKHKFRSSLTGVGRYKEFFNTISDSIPKVFASSESCDVSLPGDNDPYWLAHMGDGHSVSFTVPQDREVKGMALCVVYSSTSEIIEPKHTTVLIVNYTKCTCQIHNHGTVISFNDEDWHDIMSNLGSGDKVEIFVTFGQDLVIKSTAVYLIYGEPRKNSLIRFIKKIVM</sequence>
<dbReference type="Proteomes" id="UP000000226">
    <property type="component" value="Chromosome 10"/>
</dbReference>
<organism evidence="4 5">
    <name type="scientific">Phaseolus vulgaris</name>
    <name type="common">Kidney bean</name>
    <name type="synonym">French bean</name>
    <dbReference type="NCBI Taxonomy" id="3885"/>
    <lineage>
        <taxon>Eukaryota</taxon>
        <taxon>Viridiplantae</taxon>
        <taxon>Streptophyta</taxon>
        <taxon>Embryophyta</taxon>
        <taxon>Tracheophyta</taxon>
        <taxon>Spermatophyta</taxon>
        <taxon>Magnoliopsida</taxon>
        <taxon>eudicotyledons</taxon>
        <taxon>Gunneridae</taxon>
        <taxon>Pentapetalae</taxon>
        <taxon>rosids</taxon>
        <taxon>fabids</taxon>
        <taxon>Fabales</taxon>
        <taxon>Fabaceae</taxon>
        <taxon>Papilionoideae</taxon>
        <taxon>50 kb inversion clade</taxon>
        <taxon>NPAAA clade</taxon>
        <taxon>indigoferoid/millettioid clade</taxon>
        <taxon>Phaseoleae</taxon>
        <taxon>Phaseolus</taxon>
    </lineage>
</organism>
<evidence type="ECO:0000259" key="3">
    <source>
        <dbReference type="SMART" id="SM00382"/>
    </source>
</evidence>
<evidence type="ECO:0000256" key="1">
    <source>
        <dbReference type="ARBA" id="ARBA00022614"/>
    </source>
</evidence>
<evidence type="ECO:0000313" key="5">
    <source>
        <dbReference type="Proteomes" id="UP000000226"/>
    </source>
</evidence>
<dbReference type="PANTHER" id="PTHR11017:SF560">
    <property type="entry name" value="RESISTANCE PROTEIN (TIR-NBS-LRR CLASS), PUTATIVE-RELATED"/>
    <property type="match status" value="1"/>
</dbReference>
<dbReference type="PRINTS" id="PR00364">
    <property type="entry name" value="DISEASERSIST"/>
</dbReference>
<dbReference type="InterPro" id="IPR036390">
    <property type="entry name" value="WH_DNA-bd_sf"/>
</dbReference>
<keyword evidence="5" id="KW-1185">Reference proteome</keyword>
<dbReference type="GO" id="GO:0006952">
    <property type="term" value="P:defense response"/>
    <property type="evidence" value="ECO:0007669"/>
    <property type="project" value="InterPro"/>
</dbReference>
<dbReference type="SUPFAM" id="SSF46785">
    <property type="entry name" value="Winged helix' DNA-binding domain"/>
    <property type="match status" value="1"/>
</dbReference>
<dbReference type="InterPro" id="IPR035897">
    <property type="entry name" value="Toll_tir_struct_dom_sf"/>
</dbReference>
<dbReference type="InterPro" id="IPR044974">
    <property type="entry name" value="Disease_R_plants"/>
</dbReference>
<dbReference type="Pfam" id="PF23282">
    <property type="entry name" value="WHD_ROQ1"/>
    <property type="match status" value="1"/>
</dbReference>
<dbReference type="Gramene" id="ESW06189">
    <property type="protein sequence ID" value="ESW06189"/>
    <property type="gene ID" value="PHAVU_010G027700g"/>
</dbReference>
<dbReference type="EMBL" id="CM002297">
    <property type="protein sequence ID" value="ESW06189.1"/>
    <property type="molecule type" value="Genomic_DNA"/>
</dbReference>
<dbReference type="Gene3D" id="3.40.50.10140">
    <property type="entry name" value="Toll/interleukin-1 receptor homology (TIR) domain"/>
    <property type="match status" value="1"/>
</dbReference>
<keyword evidence="1" id="KW-0433">Leucine-rich repeat</keyword>
<dbReference type="InterPro" id="IPR058192">
    <property type="entry name" value="WHD_ROQ1-like"/>
</dbReference>
<name>V7AL02_PHAVU</name>
<evidence type="ECO:0000256" key="2">
    <source>
        <dbReference type="ARBA" id="ARBA00022737"/>
    </source>
</evidence>
<dbReference type="SMART" id="SM00382">
    <property type="entry name" value="AAA"/>
    <property type="match status" value="1"/>
</dbReference>
<feature type="domain" description="AAA+ ATPase" evidence="3">
    <location>
        <begin position="92"/>
        <end position="232"/>
    </location>
</feature>
<dbReference type="AlphaFoldDB" id="V7AL02"/>
<dbReference type="OMA" id="IMMNANE"/>
<dbReference type="GO" id="GO:0043531">
    <property type="term" value="F:ADP binding"/>
    <property type="evidence" value="ECO:0007669"/>
    <property type="project" value="InterPro"/>
</dbReference>
<dbReference type="Gene3D" id="3.80.10.10">
    <property type="entry name" value="Ribonuclease Inhibitor"/>
    <property type="match status" value="1"/>
</dbReference>
<dbReference type="Pfam" id="PF00931">
    <property type="entry name" value="NB-ARC"/>
    <property type="match status" value="1"/>
</dbReference>
<reference evidence="5" key="1">
    <citation type="journal article" date="2014" name="Nat. Genet.">
        <title>A reference genome for common bean and genome-wide analysis of dual domestications.</title>
        <authorList>
            <person name="Schmutz J."/>
            <person name="McClean P.E."/>
            <person name="Mamidi S."/>
            <person name="Wu G.A."/>
            <person name="Cannon S.B."/>
            <person name="Grimwood J."/>
            <person name="Jenkins J."/>
            <person name="Shu S."/>
            <person name="Song Q."/>
            <person name="Chavarro C."/>
            <person name="Torres-Torres M."/>
            <person name="Geffroy V."/>
            <person name="Moghaddam S.M."/>
            <person name="Gao D."/>
            <person name="Abernathy B."/>
            <person name="Barry K."/>
            <person name="Blair M."/>
            <person name="Brick M.A."/>
            <person name="Chovatia M."/>
            <person name="Gepts P."/>
            <person name="Goodstein D.M."/>
            <person name="Gonzales M."/>
            <person name="Hellsten U."/>
            <person name="Hyten D.L."/>
            <person name="Jia G."/>
            <person name="Kelly J.D."/>
            <person name="Kudrna D."/>
            <person name="Lee R."/>
            <person name="Richard M.M."/>
            <person name="Miklas P.N."/>
            <person name="Osorno J.M."/>
            <person name="Rodrigues J."/>
            <person name="Thareau V."/>
            <person name="Urrea C.A."/>
            <person name="Wang M."/>
            <person name="Yu Y."/>
            <person name="Zhang M."/>
            <person name="Wing R.A."/>
            <person name="Cregan P.B."/>
            <person name="Rokhsar D.S."/>
            <person name="Jackson S.A."/>
        </authorList>
    </citation>
    <scope>NUCLEOTIDE SEQUENCE [LARGE SCALE GENOMIC DNA]</scope>
    <source>
        <strain evidence="5">cv. G19833</strain>
    </source>
</reference>
<protein>
    <recommendedName>
        <fullName evidence="3">AAA+ ATPase domain-containing protein</fullName>
    </recommendedName>
</protein>
<dbReference type="PANTHER" id="PTHR11017">
    <property type="entry name" value="LEUCINE-RICH REPEAT-CONTAINING PROTEIN"/>
    <property type="match status" value="1"/>
</dbReference>
<proteinExistence type="predicted"/>
<dbReference type="InterPro" id="IPR042197">
    <property type="entry name" value="Apaf_helical"/>
</dbReference>
<accession>V7AL02</accession>
<dbReference type="Gene3D" id="1.10.8.430">
    <property type="entry name" value="Helical domain of apoptotic protease-activating factors"/>
    <property type="match status" value="1"/>
</dbReference>
<dbReference type="InterPro" id="IPR002182">
    <property type="entry name" value="NB-ARC"/>
</dbReference>
<dbReference type="Gene3D" id="3.40.50.300">
    <property type="entry name" value="P-loop containing nucleotide triphosphate hydrolases"/>
    <property type="match status" value="1"/>
</dbReference>
<dbReference type="SUPFAM" id="SSF52540">
    <property type="entry name" value="P-loop containing nucleoside triphosphate hydrolases"/>
    <property type="match status" value="1"/>
</dbReference>